<evidence type="ECO:0000313" key="2">
    <source>
        <dbReference type="Proteomes" id="UP000779900"/>
    </source>
</evidence>
<proteinExistence type="predicted"/>
<dbReference type="InterPro" id="IPR026444">
    <property type="entry name" value="Secre_tail"/>
</dbReference>
<sequence length="86" mass="9163">MEEGRTSPNLNSEVVARPNPFTTATTIRCAAPLSLRDDLRLYDAAGSLVRTLPAGGSRVLSGYGLKPGVYVLRAGEQSTRMVRAAD</sequence>
<evidence type="ECO:0000313" key="1">
    <source>
        <dbReference type="EMBL" id="MBM3331162.1"/>
    </source>
</evidence>
<dbReference type="AlphaFoldDB" id="A0A937XDR0"/>
<reference evidence="1" key="1">
    <citation type="submission" date="2019-03" db="EMBL/GenBank/DDBJ databases">
        <title>Lake Tanganyika Metagenome-Assembled Genomes (MAGs).</title>
        <authorList>
            <person name="Tran P."/>
        </authorList>
    </citation>
    <scope>NUCLEOTIDE SEQUENCE</scope>
    <source>
        <strain evidence="1">K_DeepCast_150m_m2_040</strain>
    </source>
</reference>
<name>A0A937XDR0_UNCW3</name>
<gene>
    <name evidence="1" type="ORF">FJY68_04830</name>
</gene>
<organism evidence="1 2">
    <name type="scientific">candidate division WOR-3 bacterium</name>
    <dbReference type="NCBI Taxonomy" id="2052148"/>
    <lineage>
        <taxon>Bacteria</taxon>
        <taxon>Bacteria division WOR-3</taxon>
    </lineage>
</organism>
<protein>
    <submittedName>
        <fullName evidence="1">T9SS type A sorting domain-containing protein</fullName>
    </submittedName>
</protein>
<dbReference type="EMBL" id="VGIR01000020">
    <property type="protein sequence ID" value="MBM3331162.1"/>
    <property type="molecule type" value="Genomic_DNA"/>
</dbReference>
<dbReference type="Proteomes" id="UP000779900">
    <property type="component" value="Unassembled WGS sequence"/>
</dbReference>
<comment type="caution">
    <text evidence="1">The sequence shown here is derived from an EMBL/GenBank/DDBJ whole genome shotgun (WGS) entry which is preliminary data.</text>
</comment>
<dbReference type="NCBIfam" id="TIGR04183">
    <property type="entry name" value="Por_Secre_tail"/>
    <property type="match status" value="1"/>
</dbReference>
<accession>A0A937XDR0</accession>